<name>A0A4S8EV37_9BURK</name>
<dbReference type="InterPro" id="IPR016163">
    <property type="entry name" value="Ald_DH_C"/>
</dbReference>
<dbReference type="InterPro" id="IPR015590">
    <property type="entry name" value="Aldehyde_DH_dom"/>
</dbReference>
<evidence type="ECO:0000313" key="5">
    <source>
        <dbReference type="EMBL" id="THT96291.1"/>
    </source>
</evidence>
<gene>
    <name evidence="5" type="ORF">E9531_16455</name>
</gene>
<evidence type="ECO:0000259" key="4">
    <source>
        <dbReference type="Pfam" id="PF00171"/>
    </source>
</evidence>
<dbReference type="EMBL" id="STFG01000032">
    <property type="protein sequence ID" value="THT96291.1"/>
    <property type="molecule type" value="Genomic_DNA"/>
</dbReference>
<dbReference type="InterPro" id="IPR016162">
    <property type="entry name" value="Ald_DH_N"/>
</dbReference>
<dbReference type="PANTHER" id="PTHR11699">
    <property type="entry name" value="ALDEHYDE DEHYDROGENASE-RELATED"/>
    <property type="match status" value="1"/>
</dbReference>
<proteinExistence type="inferred from homology"/>
<feature type="domain" description="Aldehyde dehydrogenase" evidence="4">
    <location>
        <begin position="3"/>
        <end position="424"/>
    </location>
</feature>
<accession>A0A4S8EV37</accession>
<dbReference type="InterPro" id="IPR029510">
    <property type="entry name" value="Ald_DH_CS_GLU"/>
</dbReference>
<dbReference type="AlphaFoldDB" id="A0A4S8EV37"/>
<evidence type="ECO:0000313" key="6">
    <source>
        <dbReference type="Proteomes" id="UP000308917"/>
    </source>
</evidence>
<comment type="similarity">
    <text evidence="3">Belongs to the aldehyde dehydrogenase family.</text>
</comment>
<dbReference type="Gene3D" id="3.40.309.10">
    <property type="entry name" value="Aldehyde Dehydrogenase, Chain A, domain 2"/>
    <property type="match status" value="1"/>
</dbReference>
<keyword evidence="6" id="KW-1185">Reference proteome</keyword>
<dbReference type="OrthoDB" id="6187633at2"/>
<dbReference type="PROSITE" id="PS00687">
    <property type="entry name" value="ALDEHYDE_DEHYDR_GLU"/>
    <property type="match status" value="1"/>
</dbReference>
<comment type="caution">
    <text evidence="5">The sequence shown here is derived from an EMBL/GenBank/DDBJ whole genome shotgun (WGS) entry which is preliminary data.</text>
</comment>
<reference evidence="5 6" key="1">
    <citation type="journal article" date="2015" name="Antonie Van Leeuwenhoek">
        <title>Lampropedia puyangensis sp. nov., isolated from symptomatic bark of Populus ? euramericana canker and emended description of Lampropedia hyalina (Ehrenberg 1832) Lee et al. 2004.</title>
        <authorList>
            <person name="Li Y."/>
            <person name="Wang T."/>
            <person name="Piao C.G."/>
            <person name="Wang L.F."/>
            <person name="Tian G.Z."/>
            <person name="Zhu T.H."/>
            <person name="Guo M.W."/>
        </authorList>
    </citation>
    <scope>NUCLEOTIDE SEQUENCE [LARGE SCALE GENOMIC DNA]</scope>
    <source>
        <strain evidence="5 6">2-bin</strain>
    </source>
</reference>
<evidence type="ECO:0000256" key="3">
    <source>
        <dbReference type="RuleBase" id="RU003345"/>
    </source>
</evidence>
<dbReference type="Proteomes" id="UP000308917">
    <property type="component" value="Unassembled WGS sequence"/>
</dbReference>
<dbReference type="RefSeq" id="WP_136574865.1">
    <property type="nucleotide sequence ID" value="NZ_STFG01000032.1"/>
</dbReference>
<feature type="active site" evidence="2">
    <location>
        <position position="230"/>
    </location>
</feature>
<evidence type="ECO:0000256" key="1">
    <source>
        <dbReference type="ARBA" id="ARBA00023002"/>
    </source>
</evidence>
<dbReference type="InterPro" id="IPR016161">
    <property type="entry name" value="Ald_DH/histidinol_DH"/>
</dbReference>
<organism evidence="5 6">
    <name type="scientific">Lampropedia puyangensis</name>
    <dbReference type="NCBI Taxonomy" id="1330072"/>
    <lineage>
        <taxon>Bacteria</taxon>
        <taxon>Pseudomonadati</taxon>
        <taxon>Pseudomonadota</taxon>
        <taxon>Betaproteobacteria</taxon>
        <taxon>Burkholderiales</taxon>
        <taxon>Comamonadaceae</taxon>
        <taxon>Lampropedia</taxon>
    </lineage>
</organism>
<evidence type="ECO:0000256" key="2">
    <source>
        <dbReference type="PROSITE-ProRule" id="PRU10007"/>
    </source>
</evidence>
<dbReference type="Pfam" id="PF00171">
    <property type="entry name" value="Aldedh"/>
    <property type="match status" value="1"/>
</dbReference>
<dbReference type="Gene3D" id="3.40.605.10">
    <property type="entry name" value="Aldehyde Dehydrogenase, Chain A, domain 1"/>
    <property type="match status" value="1"/>
</dbReference>
<protein>
    <submittedName>
        <fullName evidence="5">Aldehyde dehydrogenase family protein</fullName>
    </submittedName>
</protein>
<dbReference type="GO" id="GO:0016620">
    <property type="term" value="F:oxidoreductase activity, acting on the aldehyde or oxo group of donors, NAD or NADP as acceptor"/>
    <property type="evidence" value="ECO:0007669"/>
    <property type="project" value="InterPro"/>
</dbReference>
<sequence>MTKTIAVRNPRTGQVDYQLHATEARELASIAASLRAQQPQWQAMGLKRRLEVLNAWRAEVEKDRDVILQALIEDTGRVVESEKEMLRLPSSIDKLSIMAPEVFTQRSQRLRSLKHVDIHSGLSPYPLVGVISPWNFPLSSSLLDTIPALVAGCTAIVKPSEVTPRFMAPLVASLQRVPEMAAVLHYVAGDGALGAALVEHVDAVCFTGSVPTGRKVAETCAKAFIPAFLELGGKDPAIVTASADLDKAAAAIVQGAVANAGQVCVSIERVYAPKATASALIGKLVEQAQRIKTAYPSLQDGSLGPIIQESQAHIINRHLEDAVAKGARIECGGPVAQRDGGGWWAEPTVVSGVTHEMVLMRDETFGPLIPVMAYDTLEQAIALANDSQYGLSGAVFAGSAEEGLEIAERMDVGAISINGTGLGTAAIGEGDTHEKNAFKYSGLAGSRLGYDSITRFMRKKAYLVAQTS</sequence>
<dbReference type="SUPFAM" id="SSF53720">
    <property type="entry name" value="ALDH-like"/>
    <property type="match status" value="1"/>
</dbReference>
<keyword evidence="1 3" id="KW-0560">Oxidoreductase</keyword>